<protein>
    <submittedName>
        <fullName evidence="1">CRISPR system Cascade subunit CasB</fullName>
    </submittedName>
</protein>
<dbReference type="Gene3D" id="1.10.520.40">
    <property type="entry name" value="CRISPR-associated protein Cse2"/>
    <property type="match status" value="1"/>
</dbReference>
<dbReference type="Proteomes" id="UP000576393">
    <property type="component" value="Unassembled WGS sequence"/>
</dbReference>
<dbReference type="CDD" id="cd09731">
    <property type="entry name" value="Cse2_I-E"/>
    <property type="match status" value="1"/>
</dbReference>
<reference evidence="1 2" key="1">
    <citation type="submission" date="2020-07" db="EMBL/GenBank/DDBJ databases">
        <title>Sequencing the genomes of 1000 actinobacteria strains.</title>
        <authorList>
            <person name="Klenk H.-P."/>
        </authorList>
    </citation>
    <scope>NUCLEOTIDE SEQUENCE [LARGE SCALE GENOMIC DNA]</scope>
    <source>
        <strain evidence="1 2">DSM 45763</strain>
    </source>
</reference>
<keyword evidence="2" id="KW-1185">Reference proteome</keyword>
<organism evidence="1 2">
    <name type="scientific">Streptosporangium sandarakinum</name>
    <dbReference type="NCBI Taxonomy" id="1260955"/>
    <lineage>
        <taxon>Bacteria</taxon>
        <taxon>Bacillati</taxon>
        <taxon>Actinomycetota</taxon>
        <taxon>Actinomycetes</taxon>
        <taxon>Streptosporangiales</taxon>
        <taxon>Streptosporangiaceae</taxon>
        <taxon>Streptosporangium</taxon>
    </lineage>
</organism>
<accession>A0A852VDU5</accession>
<name>A0A852VDU5_9ACTN</name>
<dbReference type="InterPro" id="IPR038287">
    <property type="entry name" value="Cse2_sf"/>
</dbReference>
<dbReference type="EMBL" id="JACCCO010000004">
    <property type="protein sequence ID" value="NYF44551.1"/>
    <property type="molecule type" value="Genomic_DNA"/>
</dbReference>
<comment type="caution">
    <text evidence="1">The sequence shown here is derived from an EMBL/GenBank/DDBJ whole genome shotgun (WGS) entry which is preliminary data.</text>
</comment>
<dbReference type="NCBIfam" id="TIGR02548">
    <property type="entry name" value="casB_cse2"/>
    <property type="match status" value="1"/>
</dbReference>
<dbReference type="InterPro" id="IPR013382">
    <property type="entry name" value="CRISPR-assoc_prot_Cse2"/>
</dbReference>
<dbReference type="AlphaFoldDB" id="A0A852VDU5"/>
<evidence type="ECO:0000313" key="1">
    <source>
        <dbReference type="EMBL" id="NYF44551.1"/>
    </source>
</evidence>
<gene>
    <name evidence="1" type="ORF">HDA43_006793</name>
</gene>
<dbReference type="RefSeq" id="WP_179828970.1">
    <property type="nucleotide sequence ID" value="NZ_JACCCO010000004.1"/>
</dbReference>
<evidence type="ECO:0000313" key="2">
    <source>
        <dbReference type="Proteomes" id="UP000576393"/>
    </source>
</evidence>
<proteinExistence type="predicted"/>
<dbReference type="Pfam" id="PF09485">
    <property type="entry name" value="CRISPR_Cse2"/>
    <property type="match status" value="1"/>
</dbReference>
<sequence>MPVPNRRTARYWSRYIAPDGTWRRKDERPPGEDLAALRAGLGREAGTVPALWPHYRSLTDDRLARRGEISEEQRAEHAALALYGLHQQARPEPMHRPGVRLGQALRRLHQSGKFTQEAVDRRVNAAASATRVSALLNHLRGLITQLRVIGQPIDYDLLLNDIRDWQRPEARQRARRRWGLDYYGWSPADETAPDSDPVRP</sequence>